<dbReference type="SUPFAM" id="SSF48726">
    <property type="entry name" value="Immunoglobulin"/>
    <property type="match status" value="2"/>
</dbReference>
<keyword evidence="2" id="KW-0677">Repeat</keyword>
<name>A0A3Q0DPS4_CARSF</name>
<dbReference type="InterPro" id="IPR036179">
    <property type="entry name" value="Ig-like_dom_sf"/>
</dbReference>
<evidence type="ECO:0000313" key="7">
    <source>
        <dbReference type="Proteomes" id="UP000189704"/>
    </source>
</evidence>
<dbReference type="Proteomes" id="UP000189704">
    <property type="component" value="Unplaced"/>
</dbReference>
<evidence type="ECO:0000313" key="8">
    <source>
        <dbReference type="RefSeq" id="XP_021565061.1"/>
    </source>
</evidence>
<keyword evidence="3" id="KW-1015">Disulfide bond</keyword>
<dbReference type="GeneID" id="103253152"/>
<feature type="non-terminal residue" evidence="8">
    <location>
        <position position="201"/>
    </location>
</feature>
<keyword evidence="1 5" id="KW-0732">Signal</keyword>
<keyword evidence="4" id="KW-0393">Immunoglobulin domain</keyword>
<dbReference type="PANTHER" id="PTHR11738">
    <property type="entry name" value="MHC CLASS I NK CELL RECEPTOR"/>
    <property type="match status" value="1"/>
</dbReference>
<accession>A0A3Q0DPS4</accession>
<evidence type="ECO:0000256" key="4">
    <source>
        <dbReference type="ARBA" id="ARBA00023319"/>
    </source>
</evidence>
<feature type="signal peptide" evidence="5">
    <location>
        <begin position="1"/>
        <end position="18"/>
    </location>
</feature>
<feature type="domain" description="Immunoglobulin-like beta-sandwich" evidence="6">
    <location>
        <begin position="37"/>
        <end position="96"/>
    </location>
</feature>
<dbReference type="AlphaFoldDB" id="A0A3Q0DPS4"/>
<reference evidence="8" key="1">
    <citation type="submission" date="2025-08" db="UniProtKB">
        <authorList>
            <consortium name="RefSeq"/>
        </authorList>
    </citation>
    <scope>IDENTIFICATION</scope>
</reference>
<sequence length="201" mass="22349">MFISLVCLGFFMVQRIGTQVGGQEKPSLSALLSRMAPLGGHVNLQCQSHRGVSMFRLYKEDRVRLPELQGKIFQNKLFMGPVTTAHAGTYRHQVSTLTHPLCGVYRKPFLAHPGSLVKSGGSIILQCFSKIVFQAFILHKEGLTKDPLYLIVELDHEGSPANFFLGPMTPLHAGMYNFYGSVRNFSSLWSATSDPMDIMIT</sequence>
<dbReference type="OrthoDB" id="9613897at2759"/>
<evidence type="ECO:0000256" key="1">
    <source>
        <dbReference type="ARBA" id="ARBA00022729"/>
    </source>
</evidence>
<dbReference type="FunFam" id="2.60.40.10:FF:000049">
    <property type="entry name" value="Leukocyte immunoglobulin-like receptor subfamily B member 1"/>
    <property type="match status" value="2"/>
</dbReference>
<dbReference type="Gene3D" id="2.60.40.10">
    <property type="entry name" value="Immunoglobulins"/>
    <property type="match status" value="2"/>
</dbReference>
<organism evidence="7 8">
    <name type="scientific">Carlito syrichta</name>
    <name type="common">Philippine tarsier</name>
    <name type="synonym">Tarsius syrichta</name>
    <dbReference type="NCBI Taxonomy" id="1868482"/>
    <lineage>
        <taxon>Eukaryota</taxon>
        <taxon>Metazoa</taxon>
        <taxon>Chordata</taxon>
        <taxon>Craniata</taxon>
        <taxon>Vertebrata</taxon>
        <taxon>Euteleostomi</taxon>
        <taxon>Mammalia</taxon>
        <taxon>Eutheria</taxon>
        <taxon>Euarchontoglires</taxon>
        <taxon>Primates</taxon>
        <taxon>Haplorrhini</taxon>
        <taxon>Tarsiiformes</taxon>
        <taxon>Tarsiidae</taxon>
        <taxon>Carlito</taxon>
    </lineage>
</organism>
<evidence type="ECO:0000256" key="3">
    <source>
        <dbReference type="ARBA" id="ARBA00023157"/>
    </source>
</evidence>
<evidence type="ECO:0000256" key="5">
    <source>
        <dbReference type="SAM" id="SignalP"/>
    </source>
</evidence>
<evidence type="ECO:0000259" key="6">
    <source>
        <dbReference type="Pfam" id="PF00047"/>
    </source>
</evidence>
<feature type="chain" id="PRO_5018314781" evidence="5">
    <location>
        <begin position="19"/>
        <end position="201"/>
    </location>
</feature>
<dbReference type="InterPro" id="IPR050412">
    <property type="entry name" value="Ig-like_Receptors_ImmuneReg"/>
</dbReference>
<protein>
    <submittedName>
        <fullName evidence="8">Killer cell immunoglobulin-like receptor 3DL3</fullName>
    </submittedName>
</protein>
<dbReference type="PANTHER" id="PTHR11738:SF113">
    <property type="entry name" value="KILLER CELL IMMUNOGLOBULIN-LIKE RECEPTOR 2DL4"/>
    <property type="match status" value="1"/>
</dbReference>
<dbReference type="InterPro" id="IPR013151">
    <property type="entry name" value="Immunoglobulin_dom"/>
</dbReference>
<dbReference type="GO" id="GO:0005886">
    <property type="term" value="C:plasma membrane"/>
    <property type="evidence" value="ECO:0007669"/>
    <property type="project" value="TreeGrafter"/>
</dbReference>
<gene>
    <name evidence="8" type="primary">LOC103253152</name>
</gene>
<dbReference type="InterPro" id="IPR013783">
    <property type="entry name" value="Ig-like_fold"/>
</dbReference>
<dbReference type="Pfam" id="PF00047">
    <property type="entry name" value="ig"/>
    <property type="match status" value="1"/>
</dbReference>
<dbReference type="RefSeq" id="XP_021565061.1">
    <property type="nucleotide sequence ID" value="XM_021709386.1"/>
</dbReference>
<keyword evidence="7" id="KW-1185">Reference proteome</keyword>
<dbReference type="KEGG" id="csyr:103253152"/>
<evidence type="ECO:0000256" key="2">
    <source>
        <dbReference type="ARBA" id="ARBA00022737"/>
    </source>
</evidence>
<proteinExistence type="predicted"/>
<dbReference type="GO" id="GO:0002764">
    <property type="term" value="P:immune response-regulating signaling pathway"/>
    <property type="evidence" value="ECO:0007669"/>
    <property type="project" value="TreeGrafter"/>
</dbReference>